<accession>A0A6A6R564</accession>
<protein>
    <submittedName>
        <fullName evidence="2">Uncharacterized protein</fullName>
    </submittedName>
</protein>
<sequence length="207" mass="23177">MVDEFVELSVSEAELDVIAELNVVVELDVFEELDVEELDVEELDTVVGRSEIEELDALDDSDGLEEPDDAVELERPDEPVERDTLDSNRLAVEADDIEVELKVDDSEVYEDVESIEIALLVELDIEAIKTRQLSKNLWFSSGKNDPLYHKGTENEGCEHPAGVSTGYQYTLPAERAQGLKDVCTAKYARNIDMYRQIGKEDMGGAHI</sequence>
<evidence type="ECO:0000313" key="2">
    <source>
        <dbReference type="EMBL" id="KAF2499484.1"/>
    </source>
</evidence>
<reference evidence="2" key="1">
    <citation type="journal article" date="2020" name="Stud. Mycol.">
        <title>101 Dothideomycetes genomes: a test case for predicting lifestyles and emergence of pathogens.</title>
        <authorList>
            <person name="Haridas S."/>
            <person name="Albert R."/>
            <person name="Binder M."/>
            <person name="Bloem J."/>
            <person name="Labutti K."/>
            <person name="Salamov A."/>
            <person name="Andreopoulos B."/>
            <person name="Baker S."/>
            <person name="Barry K."/>
            <person name="Bills G."/>
            <person name="Bluhm B."/>
            <person name="Cannon C."/>
            <person name="Castanera R."/>
            <person name="Culley D."/>
            <person name="Daum C."/>
            <person name="Ezra D."/>
            <person name="Gonzalez J."/>
            <person name="Henrissat B."/>
            <person name="Kuo A."/>
            <person name="Liang C."/>
            <person name="Lipzen A."/>
            <person name="Lutzoni F."/>
            <person name="Magnuson J."/>
            <person name="Mondo S."/>
            <person name="Nolan M."/>
            <person name="Ohm R."/>
            <person name="Pangilinan J."/>
            <person name="Park H.-J."/>
            <person name="Ramirez L."/>
            <person name="Alfaro M."/>
            <person name="Sun H."/>
            <person name="Tritt A."/>
            <person name="Yoshinaga Y."/>
            <person name="Zwiers L.-H."/>
            <person name="Turgeon B."/>
            <person name="Goodwin S."/>
            <person name="Spatafora J."/>
            <person name="Crous P."/>
            <person name="Grigoriev I."/>
        </authorList>
    </citation>
    <scope>NUCLEOTIDE SEQUENCE</scope>
    <source>
        <strain evidence="2">CBS 269.34</strain>
    </source>
</reference>
<evidence type="ECO:0000313" key="3">
    <source>
        <dbReference type="Proteomes" id="UP000799750"/>
    </source>
</evidence>
<dbReference type="EMBL" id="MU004184">
    <property type="protein sequence ID" value="KAF2499484.1"/>
    <property type="molecule type" value="Genomic_DNA"/>
</dbReference>
<keyword evidence="3" id="KW-1185">Reference proteome</keyword>
<gene>
    <name evidence="2" type="ORF">BU16DRAFT_557805</name>
</gene>
<proteinExistence type="predicted"/>
<organism evidence="2 3">
    <name type="scientific">Lophium mytilinum</name>
    <dbReference type="NCBI Taxonomy" id="390894"/>
    <lineage>
        <taxon>Eukaryota</taxon>
        <taxon>Fungi</taxon>
        <taxon>Dikarya</taxon>
        <taxon>Ascomycota</taxon>
        <taxon>Pezizomycotina</taxon>
        <taxon>Dothideomycetes</taxon>
        <taxon>Pleosporomycetidae</taxon>
        <taxon>Mytilinidiales</taxon>
        <taxon>Mytilinidiaceae</taxon>
        <taxon>Lophium</taxon>
    </lineage>
</organism>
<feature type="compositionally biased region" description="Basic and acidic residues" evidence="1">
    <location>
        <begin position="72"/>
        <end position="81"/>
    </location>
</feature>
<feature type="region of interest" description="Disordered" evidence="1">
    <location>
        <begin position="52"/>
        <end position="81"/>
    </location>
</feature>
<feature type="compositionally biased region" description="Acidic residues" evidence="1">
    <location>
        <begin position="53"/>
        <end position="71"/>
    </location>
</feature>
<evidence type="ECO:0000256" key="1">
    <source>
        <dbReference type="SAM" id="MobiDB-lite"/>
    </source>
</evidence>
<name>A0A6A6R564_9PEZI</name>
<dbReference type="Proteomes" id="UP000799750">
    <property type="component" value="Unassembled WGS sequence"/>
</dbReference>
<dbReference type="AlphaFoldDB" id="A0A6A6R564"/>